<organism evidence="2 3">
    <name type="scientific">Exiguobacterium oxidotolerans</name>
    <dbReference type="NCBI Taxonomy" id="223958"/>
    <lineage>
        <taxon>Bacteria</taxon>
        <taxon>Bacillati</taxon>
        <taxon>Bacillota</taxon>
        <taxon>Bacilli</taxon>
        <taxon>Bacillales</taxon>
        <taxon>Bacillales Family XII. Incertae Sedis</taxon>
        <taxon>Exiguobacterium</taxon>
    </lineage>
</organism>
<protein>
    <submittedName>
        <fullName evidence="2">LAGLIDADG DNA endonuclease</fullName>
    </submittedName>
</protein>
<evidence type="ECO:0000259" key="1">
    <source>
        <dbReference type="Pfam" id="PF03161"/>
    </source>
</evidence>
<dbReference type="InterPro" id="IPR027434">
    <property type="entry name" value="Homing_endonucl"/>
</dbReference>
<reference evidence="2 3" key="1">
    <citation type="submission" date="2019-10" db="EMBL/GenBank/DDBJ databases">
        <authorList>
            <person name="Karimi E."/>
        </authorList>
    </citation>
    <scope>NUCLEOTIDE SEQUENCE [LARGE SCALE GENOMIC DNA]</scope>
    <source>
        <strain evidence="2">Exiguobacterium sp. 9Y</strain>
    </source>
</reference>
<keyword evidence="2" id="KW-0540">Nuclease</keyword>
<keyword evidence="2" id="KW-0255">Endonuclease</keyword>
<accession>A0A653IA32</accession>
<evidence type="ECO:0000313" key="3">
    <source>
        <dbReference type="Proteomes" id="UP000439752"/>
    </source>
</evidence>
<keyword evidence="2" id="KW-0378">Hydrolase</keyword>
<dbReference type="GO" id="GO:0004519">
    <property type="term" value="F:endonuclease activity"/>
    <property type="evidence" value="ECO:0007669"/>
    <property type="project" value="UniProtKB-KW"/>
</dbReference>
<dbReference type="AlphaFoldDB" id="A0A653IA32"/>
<dbReference type="RefSeq" id="WP_159173386.1">
    <property type="nucleotide sequence ID" value="NZ_LR732312.1"/>
</dbReference>
<dbReference type="Pfam" id="PF03161">
    <property type="entry name" value="LAGLIDADG_2"/>
    <property type="match status" value="1"/>
</dbReference>
<sequence>MLLNALTKSQQAILLGSILADGEITKCYPQSRRKNNSYREHFGESQRFYREWKMQQLPDLLYIRQNYLVSKSLPLLTELYPLFYPKHLKVIPMSLLPRCQHPLFLLTLYLDDGSLMISKRLNRKGQLFVTPSIALYLQSFPLDQLTLFCRWLNETFSLNLRLSKTPNGSGYFLKTTRVTDALDFLNLLTSYTTALPNFSYKLNWPIRLEQLKQDYPNHEVVASSPSRPYTVDECSSILQLKEQGWTTQEIADELNRTYWSVTYKFGQLKKAMERVHDLK</sequence>
<dbReference type="InterPro" id="IPR004860">
    <property type="entry name" value="LAGLIDADG_dom"/>
</dbReference>
<gene>
    <name evidence="2" type="ORF">EXIGUO9Y_270035</name>
</gene>
<name>A0A653IA32_9BACL</name>
<dbReference type="EMBL" id="CABWKQ010000020">
    <property type="protein sequence ID" value="VWX35901.1"/>
    <property type="molecule type" value="Genomic_DNA"/>
</dbReference>
<proteinExistence type="predicted"/>
<evidence type="ECO:0000313" key="2">
    <source>
        <dbReference type="EMBL" id="VWX35901.1"/>
    </source>
</evidence>
<dbReference type="Gene3D" id="3.10.28.10">
    <property type="entry name" value="Homing endonucleases"/>
    <property type="match status" value="1"/>
</dbReference>
<keyword evidence="3" id="KW-1185">Reference proteome</keyword>
<feature type="domain" description="Homing endonuclease LAGLIDADG" evidence="1">
    <location>
        <begin position="12"/>
        <end position="173"/>
    </location>
</feature>
<dbReference type="SUPFAM" id="SSF55608">
    <property type="entry name" value="Homing endonucleases"/>
    <property type="match status" value="1"/>
</dbReference>
<dbReference type="Proteomes" id="UP000439752">
    <property type="component" value="Unassembled WGS sequence"/>
</dbReference>